<evidence type="ECO:0000256" key="1">
    <source>
        <dbReference type="ARBA" id="ARBA00004613"/>
    </source>
</evidence>
<evidence type="ECO:0000313" key="10">
    <source>
        <dbReference type="EMBL" id="CCJ37062.1"/>
    </source>
</evidence>
<dbReference type="PATRIC" id="fig|1201294.9.peg.2371"/>
<dbReference type="GO" id="GO:0004252">
    <property type="term" value="F:serine-type endopeptidase activity"/>
    <property type="evidence" value="ECO:0007669"/>
    <property type="project" value="UniProtKB-UniRule"/>
</dbReference>
<feature type="domain" description="Peptidase S8/S53" evidence="9">
    <location>
        <begin position="137"/>
        <end position="379"/>
    </location>
</feature>
<evidence type="ECO:0000256" key="4">
    <source>
        <dbReference type="ARBA" id="ARBA00022670"/>
    </source>
</evidence>
<protein>
    <submittedName>
        <fullName evidence="10">Thermitase</fullName>
        <ecNumber evidence="10">3.4.21.66</ecNumber>
    </submittedName>
</protein>
<dbReference type="PROSITE" id="PS00136">
    <property type="entry name" value="SUBTILASE_ASP"/>
    <property type="match status" value="1"/>
</dbReference>
<dbReference type="Gene3D" id="2.60.40.10">
    <property type="entry name" value="Immunoglobulins"/>
    <property type="match status" value="1"/>
</dbReference>
<dbReference type="KEGG" id="mbg:BN140_2139"/>
<dbReference type="InterPro" id="IPR013783">
    <property type="entry name" value="Ig-like_fold"/>
</dbReference>
<comment type="subcellular location">
    <subcellularLocation>
        <location evidence="1">Secreted</location>
    </subcellularLocation>
</comment>
<dbReference type="InterPro" id="IPR036852">
    <property type="entry name" value="Peptidase_S8/S53_dom_sf"/>
</dbReference>
<keyword evidence="4 7" id="KW-0645">Protease</keyword>
<dbReference type="EMBL" id="HE964772">
    <property type="protein sequence ID" value="CCJ37062.1"/>
    <property type="molecule type" value="Genomic_DNA"/>
</dbReference>
<dbReference type="InterPro" id="IPR022398">
    <property type="entry name" value="Peptidase_S8_His-AS"/>
</dbReference>
<evidence type="ECO:0000259" key="9">
    <source>
        <dbReference type="Pfam" id="PF00082"/>
    </source>
</evidence>
<dbReference type="AlphaFoldDB" id="I7LKK4"/>
<comment type="similarity">
    <text evidence="2 7 8">Belongs to the peptidase S8 family.</text>
</comment>
<sequence length="775" mass="81128">MQYPERKQFSLRFIAVLTLIAFCITSASADPGQHERIIIGFQEGSVQTLDDADLSSLDVRVIDELTGLDAVVVSVSDPDRFMEEVSQCPGVKFVERDIPVYALDVPAYVPDDRRYAEQWGPGGIGADYAWSIERGESSVIIAVIDTGVDYTHPDMGNYITGGYDWINNDDDPMDDHGHGTHCAGIAAAVSNNALGVAGISQSGIMAEKVLDFKGSGTSSLTAAAIRHAADNGADVISMSLGAAEPSRIVEEACRYAWEKGCILVAASGNGGANLINYPAAYDIVIAVGSVGKTGLRSPFSNYGTNLELVAPGESILSTTPGNTYGLRSGTSMACPHVAGVAALLLSRYPGMSNLEVRKRLTETADDLGSPGKDPQYGYGLVNVFAALGGGEAVPPTIESDAEAIVRGENITLTLTGEGYREYRLSINDTGLTDPGMYPMVVPDQQGILPGEISGSAGFDETACRVIMPESGTARVRYATGFSTVAQPFTVTVTDPKDPSLSDTINVSVNPGTVTITAGDRARFFFGEEVTLSGINTDNESTWLYMTGPGLDAGGAGLADPGMVRVPVTGDGNWSFVWDTGALEGVLENGTYTLYAVSGPKAADELEGFASATASLELLNSGWPAPAITGISPDMVFAGDGSATVLITGSGFFDGATVLLEREGYRDVIATEVRGNDTNTVSATLDLTAARTGGWDVVVRNADGKTALLPGAFTIWVKGDLNNNDLVDIGDAALVAYMVVGNVPEDLLADFNQNGVVDIGDAAKVAYVVVGRISEL</sequence>
<dbReference type="PROSITE" id="PS51892">
    <property type="entry name" value="SUBTILASE"/>
    <property type="match status" value="1"/>
</dbReference>
<feature type="active site" description="Charge relay system" evidence="7">
    <location>
        <position position="178"/>
    </location>
</feature>
<dbReference type="SUPFAM" id="SSF52743">
    <property type="entry name" value="Subtilisin-like"/>
    <property type="match status" value="1"/>
</dbReference>
<dbReference type="InterPro" id="IPR015500">
    <property type="entry name" value="Peptidase_S8_subtilisin-rel"/>
</dbReference>
<dbReference type="Gene3D" id="1.10.1330.10">
    <property type="entry name" value="Dockerin domain"/>
    <property type="match status" value="1"/>
</dbReference>
<gene>
    <name evidence="10" type="ordered locus">BN140_2139</name>
</gene>
<proteinExistence type="inferred from homology"/>
<dbReference type="PANTHER" id="PTHR43806:SF11">
    <property type="entry name" value="CEREVISIN-RELATED"/>
    <property type="match status" value="1"/>
</dbReference>
<dbReference type="Proteomes" id="UP000009007">
    <property type="component" value="Chromosome I"/>
</dbReference>
<evidence type="ECO:0000256" key="6">
    <source>
        <dbReference type="ARBA" id="ARBA00022825"/>
    </source>
</evidence>
<keyword evidence="6 7" id="KW-0720">Serine protease</keyword>
<dbReference type="SUPFAM" id="SSF63446">
    <property type="entry name" value="Type I dockerin domain"/>
    <property type="match status" value="1"/>
</dbReference>
<dbReference type="InterPro" id="IPR023828">
    <property type="entry name" value="Peptidase_S8_Ser-AS"/>
</dbReference>
<dbReference type="CDD" id="cd14256">
    <property type="entry name" value="Dockerin_I"/>
    <property type="match status" value="1"/>
</dbReference>
<dbReference type="HOGENOM" id="CLU_379311_0_0_2"/>
<dbReference type="Pfam" id="PF00082">
    <property type="entry name" value="Peptidase_S8"/>
    <property type="match status" value="1"/>
</dbReference>
<evidence type="ECO:0000256" key="3">
    <source>
        <dbReference type="ARBA" id="ARBA00022525"/>
    </source>
</evidence>
<dbReference type="InterPro" id="IPR000209">
    <property type="entry name" value="Peptidase_S8/S53_dom"/>
</dbReference>
<dbReference type="PANTHER" id="PTHR43806">
    <property type="entry name" value="PEPTIDASE S8"/>
    <property type="match status" value="1"/>
</dbReference>
<organism evidence="10 11">
    <name type="scientific">Methanoculleus bourgensis (strain ATCC 43281 / DSM 3045 / OCM 15 / MS2)</name>
    <name type="common">Methanogenium bourgense</name>
    <dbReference type="NCBI Taxonomy" id="1201294"/>
    <lineage>
        <taxon>Archaea</taxon>
        <taxon>Methanobacteriati</taxon>
        <taxon>Methanobacteriota</taxon>
        <taxon>Stenosarchaea group</taxon>
        <taxon>Methanomicrobia</taxon>
        <taxon>Methanomicrobiales</taxon>
        <taxon>Methanomicrobiaceae</taxon>
        <taxon>Methanoculleus</taxon>
    </lineage>
</organism>
<dbReference type="PROSITE" id="PS00138">
    <property type="entry name" value="SUBTILASE_SER"/>
    <property type="match status" value="1"/>
</dbReference>
<feature type="active site" description="Charge relay system" evidence="7">
    <location>
        <position position="331"/>
    </location>
</feature>
<dbReference type="GO" id="GO:0000272">
    <property type="term" value="P:polysaccharide catabolic process"/>
    <property type="evidence" value="ECO:0007669"/>
    <property type="project" value="InterPro"/>
</dbReference>
<dbReference type="PROSITE" id="PS00137">
    <property type="entry name" value="SUBTILASE_HIS"/>
    <property type="match status" value="1"/>
</dbReference>
<dbReference type="STRING" id="1201294.BN140_2139"/>
<dbReference type="GO" id="GO:0005576">
    <property type="term" value="C:extracellular region"/>
    <property type="evidence" value="ECO:0007669"/>
    <property type="project" value="UniProtKB-SubCell"/>
</dbReference>
<keyword evidence="5 7" id="KW-0378">Hydrolase</keyword>
<keyword evidence="11" id="KW-1185">Reference proteome</keyword>
<dbReference type="Gene3D" id="3.40.50.200">
    <property type="entry name" value="Peptidase S8/S53 domain"/>
    <property type="match status" value="1"/>
</dbReference>
<dbReference type="InterPro" id="IPR036439">
    <property type="entry name" value="Dockerin_dom_sf"/>
</dbReference>
<dbReference type="EC" id="3.4.21.66" evidence="10"/>
<dbReference type="CDD" id="cd07484">
    <property type="entry name" value="Peptidases_S8_Thermitase_like"/>
    <property type="match status" value="1"/>
</dbReference>
<evidence type="ECO:0000256" key="2">
    <source>
        <dbReference type="ARBA" id="ARBA00011073"/>
    </source>
</evidence>
<feature type="active site" description="Charge relay system" evidence="7">
    <location>
        <position position="145"/>
    </location>
</feature>
<dbReference type="InterPro" id="IPR050131">
    <property type="entry name" value="Peptidase_S8_subtilisin-like"/>
</dbReference>
<dbReference type="InterPro" id="IPR034084">
    <property type="entry name" value="Thermitase-like_dom"/>
</dbReference>
<evidence type="ECO:0000256" key="8">
    <source>
        <dbReference type="RuleBase" id="RU003355"/>
    </source>
</evidence>
<evidence type="ECO:0000256" key="5">
    <source>
        <dbReference type="ARBA" id="ARBA00022801"/>
    </source>
</evidence>
<name>I7LKK4_METBM</name>
<keyword evidence="3" id="KW-0964">Secreted</keyword>
<reference evidence="11" key="1">
    <citation type="journal article" date="2012" name="J. Bacteriol.">
        <title>Complete genome sequence of the hydrogenotrophic, methanogenic archaeon Methanoculleus bourgensis strain MS2T, isolated from a sewage sludge digester.</title>
        <authorList>
            <person name="Maus I."/>
            <person name="Wibberg D."/>
            <person name="Stantscheff R."/>
            <person name="Eikmeyer F.G."/>
            <person name="Seffner A."/>
            <person name="Boelter J."/>
            <person name="Szczepanowski R."/>
            <person name="Blom J."/>
            <person name="Jaenicke S."/>
            <person name="Konig H."/>
            <person name="Puhler A."/>
            <person name="Schluter A."/>
        </authorList>
    </citation>
    <scope>NUCLEOTIDE SEQUENCE [LARGE SCALE GENOMIC DNA]</scope>
    <source>
        <strain evidence="11">ATCC 43281 / DSM 3045 / OCM 15 / MS2</strain>
    </source>
</reference>
<dbReference type="InterPro" id="IPR014756">
    <property type="entry name" value="Ig_E-set"/>
</dbReference>
<evidence type="ECO:0000313" key="11">
    <source>
        <dbReference type="Proteomes" id="UP000009007"/>
    </source>
</evidence>
<evidence type="ECO:0000256" key="7">
    <source>
        <dbReference type="PROSITE-ProRule" id="PRU01240"/>
    </source>
</evidence>
<dbReference type="SUPFAM" id="SSF81296">
    <property type="entry name" value="E set domains"/>
    <property type="match status" value="1"/>
</dbReference>
<dbReference type="GO" id="GO:0006508">
    <property type="term" value="P:proteolysis"/>
    <property type="evidence" value="ECO:0007669"/>
    <property type="project" value="UniProtKB-KW"/>
</dbReference>
<dbReference type="InterPro" id="IPR023827">
    <property type="entry name" value="Peptidase_S8_Asp-AS"/>
</dbReference>
<accession>I7LKK4</accession>
<dbReference type="PRINTS" id="PR00723">
    <property type="entry name" value="SUBTILISIN"/>
</dbReference>